<dbReference type="PANTHER" id="PTHR34956:SF2">
    <property type="entry name" value="OS05G0397300 PROTEIN"/>
    <property type="match status" value="1"/>
</dbReference>
<feature type="region of interest" description="Disordered" evidence="1">
    <location>
        <begin position="24"/>
        <end position="88"/>
    </location>
</feature>
<sequence>MDFSDDPFFADIQWRILRLIADDDDDGEEPSAAGEKRSAATATATEQKGRRCRGASPPARLIGPAPPSKREGTGVFIPGRSVPPPWKR</sequence>
<dbReference type="EMBL" id="LR743595">
    <property type="protein sequence ID" value="CAA2624627.1"/>
    <property type="molecule type" value="Genomic_DNA"/>
</dbReference>
<accession>A0A7I8J1H3</accession>
<evidence type="ECO:0000256" key="1">
    <source>
        <dbReference type="SAM" id="MobiDB-lite"/>
    </source>
</evidence>
<keyword evidence="3" id="KW-1185">Reference proteome</keyword>
<name>A0A7I8J1H3_SPIIN</name>
<gene>
    <name evidence="2" type="ORF">SI7747_08010455</name>
</gene>
<organism evidence="2">
    <name type="scientific">Spirodela intermedia</name>
    <name type="common">Intermediate duckweed</name>
    <dbReference type="NCBI Taxonomy" id="51605"/>
    <lineage>
        <taxon>Eukaryota</taxon>
        <taxon>Viridiplantae</taxon>
        <taxon>Streptophyta</taxon>
        <taxon>Embryophyta</taxon>
        <taxon>Tracheophyta</taxon>
        <taxon>Spermatophyta</taxon>
        <taxon>Magnoliopsida</taxon>
        <taxon>Liliopsida</taxon>
        <taxon>Araceae</taxon>
        <taxon>Lemnoideae</taxon>
        <taxon>Spirodela</taxon>
    </lineage>
</organism>
<protein>
    <submittedName>
        <fullName evidence="2">Uncharacterized protein</fullName>
    </submittedName>
</protein>
<proteinExistence type="predicted"/>
<reference evidence="2 3" key="1">
    <citation type="submission" date="2019-12" db="EMBL/GenBank/DDBJ databases">
        <authorList>
            <person name="Scholz U."/>
            <person name="Mascher M."/>
            <person name="Fiebig A."/>
        </authorList>
    </citation>
    <scope>NUCLEOTIDE SEQUENCE</scope>
</reference>
<dbReference type="EMBL" id="CACRZD030000008">
    <property type="protein sequence ID" value="CAA6664066.1"/>
    <property type="molecule type" value="Genomic_DNA"/>
</dbReference>
<evidence type="ECO:0000313" key="2">
    <source>
        <dbReference type="EMBL" id="CAA2624627.1"/>
    </source>
</evidence>
<dbReference type="Proteomes" id="UP001189122">
    <property type="component" value="Unassembled WGS sequence"/>
</dbReference>
<evidence type="ECO:0000313" key="3">
    <source>
        <dbReference type="Proteomes" id="UP001189122"/>
    </source>
</evidence>
<dbReference type="PANTHER" id="PTHR34956">
    <property type="entry name" value="OS05G0397300 PROTEIN"/>
    <property type="match status" value="1"/>
</dbReference>
<dbReference type="AlphaFoldDB" id="A0A7I8J1H3"/>